<gene>
    <name evidence="7" type="ORF">B0H17DRAFT_1035507</name>
</gene>
<comment type="subunit">
    <text evidence="4">Binds to mitochondrial small subunit 15S rRNA.</text>
</comment>
<feature type="repeat" description="PPR" evidence="5">
    <location>
        <begin position="620"/>
        <end position="654"/>
    </location>
</feature>
<dbReference type="PANTHER" id="PTHR47447">
    <property type="entry name" value="OS03G0856100 PROTEIN"/>
    <property type="match status" value="1"/>
</dbReference>
<keyword evidence="8" id="KW-1185">Reference proteome</keyword>
<dbReference type="PANTHER" id="PTHR47447:SF17">
    <property type="entry name" value="OS12G0638900 PROTEIN"/>
    <property type="match status" value="1"/>
</dbReference>
<evidence type="ECO:0000256" key="4">
    <source>
        <dbReference type="ARBA" id="ARBA00044511"/>
    </source>
</evidence>
<feature type="repeat" description="PPR" evidence="5">
    <location>
        <begin position="192"/>
        <end position="226"/>
    </location>
</feature>
<dbReference type="Gene3D" id="1.25.40.10">
    <property type="entry name" value="Tetratricopeptide repeat domain"/>
    <property type="match status" value="3"/>
</dbReference>
<dbReference type="Pfam" id="PF01535">
    <property type="entry name" value="PPR"/>
    <property type="match status" value="2"/>
</dbReference>
<comment type="similarity">
    <text evidence="1">Belongs to the CCM1 family.</text>
</comment>
<name>A0AAD7M905_MYCRO</name>
<evidence type="ECO:0000256" key="2">
    <source>
        <dbReference type="ARBA" id="ARBA00022737"/>
    </source>
</evidence>
<evidence type="ECO:0000313" key="8">
    <source>
        <dbReference type="Proteomes" id="UP001221757"/>
    </source>
</evidence>
<dbReference type="NCBIfam" id="TIGR00756">
    <property type="entry name" value="PPR"/>
    <property type="match status" value="3"/>
</dbReference>
<comment type="caution">
    <text evidence="7">The sequence shown here is derived from an EMBL/GenBank/DDBJ whole genome shotgun (WGS) entry which is preliminary data.</text>
</comment>
<organism evidence="7 8">
    <name type="scientific">Mycena rosella</name>
    <name type="common">Pink bonnet</name>
    <name type="synonym">Agaricus rosellus</name>
    <dbReference type="NCBI Taxonomy" id="1033263"/>
    <lineage>
        <taxon>Eukaryota</taxon>
        <taxon>Fungi</taxon>
        <taxon>Dikarya</taxon>
        <taxon>Basidiomycota</taxon>
        <taxon>Agaricomycotina</taxon>
        <taxon>Agaricomycetes</taxon>
        <taxon>Agaricomycetidae</taxon>
        <taxon>Agaricales</taxon>
        <taxon>Marasmiineae</taxon>
        <taxon>Mycenaceae</taxon>
        <taxon>Mycena</taxon>
    </lineage>
</organism>
<feature type="repeat" description="PPR" evidence="5">
    <location>
        <begin position="585"/>
        <end position="619"/>
    </location>
</feature>
<sequence>MLRRAALAFKLDPPSQQLCHFVPSFTFPPCRFLPSLHSSTCIRYMAVFSASHVVSNERSRVQDHPVVPSPGPNALYKLFVTVPQNRQLVKKLQADPKIHGVLYDLASSRTLNVARQLGSPPDLSAYETIAHRLGVLKEWDLLLHVVSSAWHNTHKATHALLDWRARALLETKHYTNLNRIFDSFEANNIIPSRSTWHLVLSGYIRNNDLAGARECMSRMEAAGIPADYSTHALVGTLYRTIGPDVQVKERAIEALPHIPAHKATAMMNSLMKLRLDLHNLDESKVGPLLVMLATSRTQRADNTQNQDIDHSSFPVVVAPDATTFAMFIDYFAHLHELPRCLAILDHMLAVGIVPTHRVLTSLIRAYFLVGHGGAAVRLVAAMCRRKIQPTKHLPSPEEYDLPFDVTRLGQPTRAIFNCLLRAVLRTHGLAGGRAVLQMMSVNHIIASHSAKVEGAQPGLVMRMIRHSSARITLQDAHIVLASTLRVQKFLVHGMGWDTVAANFSPIQFVSHSEPNFDPIGGIVLPSRLRQQGIFRAMKDSLVERGIKSDKATFALRMRHEAVIRGDMNAATDAFQTMLSRGLHPNQYHYSALMEGFATTGDFESALEVMKSASRASFEPDVLMFTILIVGYARRKNPDMALRIFRRMVDAGIKPDVPAIDAVASAFFVVGAYNMCWRVLTELWKYISPLPPDIDQTSLHSAAVYFRSLHQEQQGRKKMSKVLRTALYKDLKLLYREWKRFERRDPGTDSALTDVDDLTTT</sequence>
<dbReference type="AlphaFoldDB" id="A0AAD7M905"/>
<evidence type="ECO:0000256" key="3">
    <source>
        <dbReference type="ARBA" id="ARBA00044493"/>
    </source>
</evidence>
<proteinExistence type="inferred from homology"/>
<dbReference type="InterPro" id="IPR002885">
    <property type="entry name" value="PPR_rpt"/>
</dbReference>
<dbReference type="EMBL" id="JARKIE010000007">
    <property type="protein sequence ID" value="KAJ7706069.1"/>
    <property type="molecule type" value="Genomic_DNA"/>
</dbReference>
<reference evidence="7" key="1">
    <citation type="submission" date="2023-03" db="EMBL/GenBank/DDBJ databases">
        <title>Massive genome expansion in bonnet fungi (Mycena s.s.) driven by repeated elements and novel gene families across ecological guilds.</title>
        <authorList>
            <consortium name="Lawrence Berkeley National Laboratory"/>
            <person name="Harder C.B."/>
            <person name="Miyauchi S."/>
            <person name="Viragh M."/>
            <person name="Kuo A."/>
            <person name="Thoen E."/>
            <person name="Andreopoulos B."/>
            <person name="Lu D."/>
            <person name="Skrede I."/>
            <person name="Drula E."/>
            <person name="Henrissat B."/>
            <person name="Morin E."/>
            <person name="Kohler A."/>
            <person name="Barry K."/>
            <person name="LaButti K."/>
            <person name="Morin E."/>
            <person name="Salamov A."/>
            <person name="Lipzen A."/>
            <person name="Mereny Z."/>
            <person name="Hegedus B."/>
            <person name="Baldrian P."/>
            <person name="Stursova M."/>
            <person name="Weitz H."/>
            <person name="Taylor A."/>
            <person name="Grigoriev I.V."/>
            <person name="Nagy L.G."/>
            <person name="Martin F."/>
            <person name="Kauserud H."/>
        </authorList>
    </citation>
    <scope>NUCLEOTIDE SEQUENCE</scope>
    <source>
        <strain evidence="7">CBHHK067</strain>
    </source>
</reference>
<dbReference type="Proteomes" id="UP001221757">
    <property type="component" value="Unassembled WGS sequence"/>
</dbReference>
<dbReference type="Pfam" id="PF23276">
    <property type="entry name" value="TPR_24"/>
    <property type="match status" value="1"/>
</dbReference>
<evidence type="ECO:0000256" key="5">
    <source>
        <dbReference type="PROSITE-ProRule" id="PRU00708"/>
    </source>
</evidence>
<dbReference type="PROSITE" id="PS51375">
    <property type="entry name" value="PPR"/>
    <property type="match status" value="3"/>
</dbReference>
<keyword evidence="2" id="KW-0677">Repeat</keyword>
<dbReference type="InterPro" id="IPR011990">
    <property type="entry name" value="TPR-like_helical_dom_sf"/>
</dbReference>
<accession>A0AAD7M905</accession>
<evidence type="ECO:0000256" key="1">
    <source>
        <dbReference type="ARBA" id="ARBA00006192"/>
    </source>
</evidence>
<protein>
    <recommendedName>
        <fullName evidence="6">Pentatricopeptide repeat-containing protein-mitochondrial domain-containing protein</fullName>
    </recommendedName>
</protein>
<evidence type="ECO:0000259" key="6">
    <source>
        <dbReference type="Pfam" id="PF23276"/>
    </source>
</evidence>
<dbReference type="InterPro" id="IPR057027">
    <property type="entry name" value="TPR_mt"/>
</dbReference>
<comment type="function">
    <text evidence="3">Regulates mitochondrial small subunit maturation by controlling 15S rRNA 5'-end processing. Localizes to the 5' precursor of the 15S rRNA in a position that is subsequently occupied by mS47 in the mature yeast mtSSU. Uses structure and sequence-specific RNA recognition, binding to a single-stranded region of the precursor and specifically recognizing bases -6 to -1. The exchange of Ccm1 for mS47 is coupled to the irreversible removal of precursor rRNA that is accompanied by conformational changes of the mitoribosomal proteins uS5m and mS26. These conformational changes signal completion of 5'-end rRNA processing through protection of the mature 5'-end of the 15S rRNA and stabilization of mS47. The removal of the 5' precursor together with the dissociation of Ccm1 may be catalyzed by the 5'-3' exoribonuclease Pet127. Involved in the specific removal of group I introns in mitochondrial encoded transcripts.</text>
</comment>
<feature type="domain" description="Pentatricopeptide repeat-containing protein-mitochondrial" evidence="6">
    <location>
        <begin position="564"/>
        <end position="619"/>
    </location>
</feature>
<evidence type="ECO:0000313" key="7">
    <source>
        <dbReference type="EMBL" id="KAJ7706069.1"/>
    </source>
</evidence>